<dbReference type="EMBL" id="AWSV01000183">
    <property type="protein sequence ID" value="ERI80797.1"/>
    <property type="molecule type" value="Genomic_DNA"/>
</dbReference>
<organism evidence="1 2">
    <name type="scientific">Bacteroides pyogenes F0041</name>
    <dbReference type="NCBI Taxonomy" id="1321819"/>
    <lineage>
        <taxon>Bacteria</taxon>
        <taxon>Pseudomonadati</taxon>
        <taxon>Bacteroidota</taxon>
        <taxon>Bacteroidia</taxon>
        <taxon>Bacteroidales</taxon>
        <taxon>Bacteroidaceae</taxon>
        <taxon>Bacteroides</taxon>
    </lineage>
</organism>
<accession>U2DH62</accession>
<comment type="caution">
    <text evidence="1">The sequence shown here is derived from an EMBL/GenBank/DDBJ whole genome shotgun (WGS) entry which is preliminary data.</text>
</comment>
<name>U2DH62_9BACE</name>
<reference evidence="1 2" key="1">
    <citation type="submission" date="2013-08" db="EMBL/GenBank/DDBJ databases">
        <authorList>
            <person name="Weinstock G."/>
            <person name="Sodergren E."/>
            <person name="Wylie T."/>
            <person name="Fulton L."/>
            <person name="Fulton R."/>
            <person name="Fronick C."/>
            <person name="O'Laughlin M."/>
            <person name="Godfrey J."/>
            <person name="Miner T."/>
            <person name="Herter B."/>
            <person name="Appelbaum E."/>
            <person name="Cordes M."/>
            <person name="Lek S."/>
            <person name="Wollam A."/>
            <person name="Pepin K.H."/>
            <person name="Palsikar V.B."/>
            <person name="Mitreva M."/>
            <person name="Wilson R.K."/>
        </authorList>
    </citation>
    <scope>NUCLEOTIDE SEQUENCE [LARGE SCALE GENOMIC DNA]</scope>
    <source>
        <strain evidence="1 2">F0041</strain>
    </source>
</reference>
<dbReference type="AlphaFoldDB" id="U2DH62"/>
<dbReference type="PATRIC" id="fig|1321819.3.peg.3320"/>
<evidence type="ECO:0000313" key="1">
    <source>
        <dbReference type="EMBL" id="ERI80797.1"/>
    </source>
</evidence>
<proteinExistence type="predicted"/>
<evidence type="ECO:0000313" key="2">
    <source>
        <dbReference type="Proteomes" id="UP000016496"/>
    </source>
</evidence>
<gene>
    <name evidence="1" type="ORF">HMPREF1981_03601</name>
</gene>
<sequence length="57" mass="6294">MKVSLSQPALSVSFYKGDLCVTPTNIPLNSEIDSGFNFSAEVDFDNSQTPDLRIKQK</sequence>
<dbReference type="Proteomes" id="UP000016496">
    <property type="component" value="Unassembled WGS sequence"/>
</dbReference>
<dbReference type="HOGENOM" id="CLU_2987143_0_0_10"/>
<protein>
    <submittedName>
        <fullName evidence="1">Uncharacterized protein</fullName>
    </submittedName>
</protein>